<dbReference type="InterPro" id="IPR053952">
    <property type="entry name" value="K_trans_C"/>
</dbReference>
<name>A0A6J6NYW8_9ZZZZ</name>
<gene>
    <name evidence="2" type="ORF">UFOPK2295_01827</name>
</gene>
<evidence type="ECO:0000313" key="2">
    <source>
        <dbReference type="EMBL" id="CAB4689925.1"/>
    </source>
</evidence>
<evidence type="ECO:0000259" key="1">
    <source>
        <dbReference type="Pfam" id="PF22776"/>
    </source>
</evidence>
<sequence>MNPLAEHLFVFLNRGADSASRFFNLPIDRVFEVGSHVEI</sequence>
<protein>
    <submittedName>
        <fullName evidence="2">Unannotated protein</fullName>
    </submittedName>
</protein>
<dbReference type="Pfam" id="PF22776">
    <property type="entry name" value="K_trans_C"/>
    <property type="match status" value="1"/>
</dbReference>
<dbReference type="EMBL" id="CAEZWV010000079">
    <property type="protein sequence ID" value="CAB4689925.1"/>
    <property type="molecule type" value="Genomic_DNA"/>
</dbReference>
<accession>A0A6J6NYW8</accession>
<dbReference type="AlphaFoldDB" id="A0A6J6NYW8"/>
<organism evidence="2">
    <name type="scientific">freshwater metagenome</name>
    <dbReference type="NCBI Taxonomy" id="449393"/>
    <lineage>
        <taxon>unclassified sequences</taxon>
        <taxon>metagenomes</taxon>
        <taxon>ecological metagenomes</taxon>
    </lineage>
</organism>
<reference evidence="2" key="1">
    <citation type="submission" date="2020-05" db="EMBL/GenBank/DDBJ databases">
        <authorList>
            <person name="Chiriac C."/>
            <person name="Salcher M."/>
            <person name="Ghai R."/>
            <person name="Kavagutti S V."/>
        </authorList>
    </citation>
    <scope>NUCLEOTIDE SEQUENCE</scope>
</reference>
<proteinExistence type="predicted"/>
<feature type="domain" description="K+ potassium transporter C-terminal" evidence="1">
    <location>
        <begin position="2"/>
        <end position="39"/>
    </location>
</feature>